<dbReference type="AlphaFoldDB" id="A0A4C1V7P7"/>
<evidence type="ECO:0000313" key="3">
    <source>
        <dbReference type="Proteomes" id="UP000299102"/>
    </source>
</evidence>
<reference evidence="2 3" key="1">
    <citation type="journal article" date="2019" name="Commun. Biol.">
        <title>The bagworm genome reveals a unique fibroin gene that provides high tensile strength.</title>
        <authorList>
            <person name="Kono N."/>
            <person name="Nakamura H."/>
            <person name="Ohtoshi R."/>
            <person name="Tomita M."/>
            <person name="Numata K."/>
            <person name="Arakawa K."/>
        </authorList>
    </citation>
    <scope>NUCLEOTIDE SEQUENCE [LARGE SCALE GENOMIC DNA]</scope>
</reference>
<feature type="region of interest" description="Disordered" evidence="1">
    <location>
        <begin position="1"/>
        <end position="32"/>
    </location>
</feature>
<protein>
    <submittedName>
        <fullName evidence="2">Uncharacterized protein</fullName>
    </submittedName>
</protein>
<gene>
    <name evidence="2" type="ORF">EVAR_95957_1</name>
</gene>
<feature type="compositionally biased region" description="Polar residues" evidence="1">
    <location>
        <begin position="58"/>
        <end position="67"/>
    </location>
</feature>
<proteinExistence type="predicted"/>
<feature type="compositionally biased region" description="Basic and acidic residues" evidence="1">
    <location>
        <begin position="68"/>
        <end position="81"/>
    </location>
</feature>
<evidence type="ECO:0000256" key="1">
    <source>
        <dbReference type="SAM" id="MobiDB-lite"/>
    </source>
</evidence>
<keyword evidence="3" id="KW-1185">Reference proteome</keyword>
<sequence length="181" mass="20350">MDRLDRGGARRRRRRRPPTASRLKGPRKQKSFAYKLLKRGLAKSFAYKLLKRGLANLMSPTSTSGRNGNDKCQRLECDHRITRAPAPRRRRGDDDLELNSGKVEIEPRPSETELSPEESTPSTSRSSLQNPEVGKGENAIYRSAKIKLIKTANYELSGPRAAVRAPRTRLNSGKLTLTNLK</sequence>
<comment type="caution">
    <text evidence="2">The sequence shown here is derived from an EMBL/GenBank/DDBJ whole genome shotgun (WGS) entry which is preliminary data.</text>
</comment>
<dbReference type="OrthoDB" id="6750768at2759"/>
<accession>A0A4C1V7P7</accession>
<feature type="compositionally biased region" description="Low complexity" evidence="1">
    <location>
        <begin position="117"/>
        <end position="128"/>
    </location>
</feature>
<name>A0A4C1V7P7_EUMVA</name>
<feature type="region of interest" description="Disordered" evidence="1">
    <location>
        <begin position="57"/>
        <end position="140"/>
    </location>
</feature>
<dbReference type="Proteomes" id="UP000299102">
    <property type="component" value="Unassembled WGS sequence"/>
</dbReference>
<evidence type="ECO:0000313" key="2">
    <source>
        <dbReference type="EMBL" id="GBP34853.1"/>
    </source>
</evidence>
<organism evidence="2 3">
    <name type="scientific">Eumeta variegata</name>
    <name type="common">Bagworm moth</name>
    <name type="synonym">Eumeta japonica</name>
    <dbReference type="NCBI Taxonomy" id="151549"/>
    <lineage>
        <taxon>Eukaryota</taxon>
        <taxon>Metazoa</taxon>
        <taxon>Ecdysozoa</taxon>
        <taxon>Arthropoda</taxon>
        <taxon>Hexapoda</taxon>
        <taxon>Insecta</taxon>
        <taxon>Pterygota</taxon>
        <taxon>Neoptera</taxon>
        <taxon>Endopterygota</taxon>
        <taxon>Lepidoptera</taxon>
        <taxon>Glossata</taxon>
        <taxon>Ditrysia</taxon>
        <taxon>Tineoidea</taxon>
        <taxon>Psychidae</taxon>
        <taxon>Oiketicinae</taxon>
        <taxon>Eumeta</taxon>
    </lineage>
</organism>
<dbReference type="EMBL" id="BGZK01000295">
    <property type="protein sequence ID" value="GBP34853.1"/>
    <property type="molecule type" value="Genomic_DNA"/>
</dbReference>